<evidence type="ECO:0000256" key="3">
    <source>
        <dbReference type="ARBA" id="ARBA00004496"/>
    </source>
</evidence>
<dbReference type="Proteomes" id="UP000263486">
    <property type="component" value="Unassembled WGS sequence"/>
</dbReference>
<keyword evidence="7 16" id="KW-0963">Cytoplasm</keyword>
<evidence type="ECO:0000256" key="16">
    <source>
        <dbReference type="HAMAP-Rule" id="MF_01274"/>
    </source>
</evidence>
<comment type="similarity">
    <text evidence="14 16">Belongs to the type III pantothenate kinase family.</text>
</comment>
<dbReference type="Pfam" id="PF03309">
    <property type="entry name" value="Pan_kinase"/>
    <property type="match status" value="1"/>
</dbReference>
<evidence type="ECO:0000256" key="13">
    <source>
        <dbReference type="ARBA" id="ARBA00022993"/>
    </source>
</evidence>
<evidence type="ECO:0000256" key="4">
    <source>
        <dbReference type="ARBA" id="ARBA00005225"/>
    </source>
</evidence>
<feature type="binding site" evidence="16">
    <location>
        <position position="132"/>
    </location>
    <ligand>
        <name>K(+)</name>
        <dbReference type="ChEBI" id="CHEBI:29103"/>
    </ligand>
</feature>
<dbReference type="EC" id="2.7.1.33" evidence="6 16"/>
<evidence type="ECO:0000256" key="15">
    <source>
        <dbReference type="ARBA" id="ARBA00040883"/>
    </source>
</evidence>
<evidence type="ECO:0000256" key="2">
    <source>
        <dbReference type="ARBA" id="ARBA00001958"/>
    </source>
</evidence>
<comment type="catalytic activity">
    <reaction evidence="1 16">
        <text>(R)-pantothenate + ATP = (R)-4'-phosphopantothenate + ADP + H(+)</text>
        <dbReference type="Rhea" id="RHEA:16373"/>
        <dbReference type="ChEBI" id="CHEBI:10986"/>
        <dbReference type="ChEBI" id="CHEBI:15378"/>
        <dbReference type="ChEBI" id="CHEBI:29032"/>
        <dbReference type="ChEBI" id="CHEBI:30616"/>
        <dbReference type="ChEBI" id="CHEBI:456216"/>
        <dbReference type="EC" id="2.7.1.33"/>
    </reaction>
</comment>
<name>A0ABX9KKU2_9FUSO</name>
<evidence type="ECO:0000256" key="9">
    <source>
        <dbReference type="ARBA" id="ARBA00022741"/>
    </source>
</evidence>
<comment type="cofactor">
    <cofactor evidence="2">
        <name>K(+)</name>
        <dbReference type="ChEBI" id="CHEBI:29103"/>
    </cofactor>
</comment>
<evidence type="ECO:0000313" key="17">
    <source>
        <dbReference type="EMBL" id="REI43181.1"/>
    </source>
</evidence>
<evidence type="ECO:0000256" key="8">
    <source>
        <dbReference type="ARBA" id="ARBA00022679"/>
    </source>
</evidence>
<feature type="binding site" evidence="16">
    <location>
        <position position="186"/>
    </location>
    <ligand>
        <name>substrate</name>
    </ligand>
</feature>
<dbReference type="SUPFAM" id="SSF53067">
    <property type="entry name" value="Actin-like ATPase domain"/>
    <property type="match status" value="2"/>
</dbReference>
<feature type="binding site" evidence="16">
    <location>
        <position position="99"/>
    </location>
    <ligand>
        <name>substrate</name>
    </ligand>
</feature>
<sequence>MLIAFDIGNTHIVTGILDDKGNLITSFRIATKDNITEDELFSYLKNITDFNEIKLTNVRGVIVSSVVPGLIRICDYLAKKYFNLSPLIINLDLNLPFDFAEGLNNSGFGADRIIDIVQGLKLHPDKDLVVFDFGTATTYEILIDKVYVGGGILPGINMSINSLFGNTAQLPKVKFENPHTIAGRNTVEQIQAGIFYGYTGQIKEIIRKIKEIYPDIYVIATGGLGEIISKEVSTIDEYLPNLSIEGMYSIWLENN</sequence>
<dbReference type="CDD" id="cd24015">
    <property type="entry name" value="ASKHA_NBD_PanK-III"/>
    <property type="match status" value="1"/>
</dbReference>
<protein>
    <recommendedName>
        <fullName evidence="15 16">Type III pantothenate kinase</fullName>
        <ecNumber evidence="6 16">2.7.1.33</ecNumber>
    </recommendedName>
    <alternativeName>
        <fullName evidence="16">PanK-III</fullName>
    </alternativeName>
    <alternativeName>
        <fullName evidence="16">Pantothenic acid kinase</fullName>
    </alternativeName>
</protein>
<evidence type="ECO:0000256" key="11">
    <source>
        <dbReference type="ARBA" id="ARBA00022840"/>
    </source>
</evidence>
<comment type="subunit">
    <text evidence="5 16">Homodimer.</text>
</comment>
<dbReference type="PANTHER" id="PTHR34265:SF1">
    <property type="entry name" value="TYPE III PANTOTHENATE KINASE"/>
    <property type="match status" value="1"/>
</dbReference>
<dbReference type="NCBIfam" id="NF009855">
    <property type="entry name" value="PRK13321.1"/>
    <property type="match status" value="1"/>
</dbReference>
<keyword evidence="10 16" id="KW-0418">Kinase</keyword>
<evidence type="ECO:0000256" key="1">
    <source>
        <dbReference type="ARBA" id="ARBA00001206"/>
    </source>
</evidence>
<reference evidence="17 18" key="1">
    <citation type="submission" date="2018-08" db="EMBL/GenBank/DDBJ databases">
        <title>Draft genome sequence of Psychrilyobacter sp. strain SD5 isolated from Black Sea water.</title>
        <authorList>
            <person name="Yadav S."/>
            <person name="Villanueva L."/>
            <person name="Damste J.S.S."/>
        </authorList>
    </citation>
    <scope>NUCLEOTIDE SEQUENCE [LARGE SCALE GENOMIC DNA]</scope>
    <source>
        <strain evidence="17 18">SD5</strain>
    </source>
</reference>
<dbReference type="PANTHER" id="PTHR34265">
    <property type="entry name" value="TYPE III PANTOTHENATE KINASE"/>
    <property type="match status" value="1"/>
</dbReference>
<dbReference type="GO" id="GO:0016301">
    <property type="term" value="F:kinase activity"/>
    <property type="evidence" value="ECO:0007669"/>
    <property type="project" value="UniProtKB-KW"/>
</dbReference>
<comment type="subcellular location">
    <subcellularLocation>
        <location evidence="3 16">Cytoplasm</location>
    </subcellularLocation>
</comment>
<gene>
    <name evidence="16" type="primary">coaX</name>
    <name evidence="17" type="ORF">DYH56_00575</name>
</gene>
<evidence type="ECO:0000256" key="7">
    <source>
        <dbReference type="ARBA" id="ARBA00022490"/>
    </source>
</evidence>
<keyword evidence="8 16" id="KW-0808">Transferase</keyword>
<comment type="cofactor">
    <cofactor evidence="16">
        <name>NH4(+)</name>
        <dbReference type="ChEBI" id="CHEBI:28938"/>
    </cofactor>
    <cofactor evidence="16">
        <name>K(+)</name>
        <dbReference type="ChEBI" id="CHEBI:29103"/>
    </cofactor>
    <text evidence="16">A monovalent cation. Ammonium or potassium.</text>
</comment>
<evidence type="ECO:0000313" key="18">
    <source>
        <dbReference type="Proteomes" id="UP000263486"/>
    </source>
</evidence>
<dbReference type="RefSeq" id="WP_114640901.1">
    <property type="nucleotide sequence ID" value="NZ_JAACIO010000001.1"/>
</dbReference>
<dbReference type="InterPro" id="IPR043129">
    <property type="entry name" value="ATPase_NBD"/>
</dbReference>
<comment type="caution">
    <text evidence="17">The sequence shown here is derived from an EMBL/GenBank/DDBJ whole genome shotgun (WGS) entry which is preliminary data.</text>
</comment>
<comment type="pathway">
    <text evidence="4 16">Cofactor biosynthesis; coenzyme A biosynthesis; CoA from (R)-pantothenate: step 1/5.</text>
</comment>
<keyword evidence="13 16" id="KW-0173">Coenzyme A biosynthesis</keyword>
<organism evidence="17 18">
    <name type="scientific">Psychrilyobacter piezotolerans</name>
    <dbReference type="NCBI Taxonomy" id="2293438"/>
    <lineage>
        <taxon>Bacteria</taxon>
        <taxon>Fusobacteriati</taxon>
        <taxon>Fusobacteriota</taxon>
        <taxon>Fusobacteriia</taxon>
        <taxon>Fusobacteriales</taxon>
        <taxon>Fusobacteriaceae</taxon>
        <taxon>Psychrilyobacter</taxon>
    </lineage>
</organism>
<feature type="binding site" evidence="16">
    <location>
        <position position="135"/>
    </location>
    <ligand>
        <name>ATP</name>
        <dbReference type="ChEBI" id="CHEBI:30616"/>
    </ligand>
</feature>
<evidence type="ECO:0000256" key="10">
    <source>
        <dbReference type="ARBA" id="ARBA00022777"/>
    </source>
</evidence>
<feature type="active site" description="Proton acceptor" evidence="16">
    <location>
        <position position="111"/>
    </location>
</feature>
<dbReference type="NCBIfam" id="TIGR00671">
    <property type="entry name" value="baf"/>
    <property type="match status" value="1"/>
</dbReference>
<feature type="binding site" evidence="16">
    <location>
        <begin position="109"/>
        <end position="112"/>
    </location>
    <ligand>
        <name>substrate</name>
    </ligand>
</feature>
<evidence type="ECO:0000256" key="6">
    <source>
        <dbReference type="ARBA" id="ARBA00012102"/>
    </source>
</evidence>
<evidence type="ECO:0000256" key="5">
    <source>
        <dbReference type="ARBA" id="ARBA00011738"/>
    </source>
</evidence>
<dbReference type="InterPro" id="IPR004619">
    <property type="entry name" value="Type_III_PanK"/>
</dbReference>
<keyword evidence="16" id="KW-0479">Metal-binding</keyword>
<keyword evidence="11 16" id="KW-0067">ATP-binding</keyword>
<comment type="function">
    <text evidence="16">Catalyzes the phosphorylation of pantothenate (Pan), the first step in CoA biosynthesis.</text>
</comment>
<keyword evidence="9 16" id="KW-0547">Nucleotide-binding</keyword>
<proteinExistence type="inferred from homology"/>
<dbReference type="HAMAP" id="MF_01274">
    <property type="entry name" value="Pantothen_kinase_3"/>
    <property type="match status" value="1"/>
</dbReference>
<dbReference type="Gene3D" id="3.30.420.40">
    <property type="match status" value="2"/>
</dbReference>
<dbReference type="EMBL" id="QUAJ01000001">
    <property type="protein sequence ID" value="REI43181.1"/>
    <property type="molecule type" value="Genomic_DNA"/>
</dbReference>
<evidence type="ECO:0000256" key="12">
    <source>
        <dbReference type="ARBA" id="ARBA00022958"/>
    </source>
</evidence>
<accession>A0ABX9KKU2</accession>
<evidence type="ECO:0000256" key="14">
    <source>
        <dbReference type="ARBA" id="ARBA00038036"/>
    </source>
</evidence>
<keyword evidence="12 16" id="KW-0630">Potassium</keyword>
<keyword evidence="18" id="KW-1185">Reference proteome</keyword>
<feature type="binding site" evidence="16">
    <location>
        <begin position="6"/>
        <end position="13"/>
    </location>
    <ligand>
        <name>ATP</name>
        <dbReference type="ChEBI" id="CHEBI:30616"/>
    </ligand>
</feature>